<dbReference type="GO" id="GO:0005634">
    <property type="term" value="C:nucleus"/>
    <property type="evidence" value="ECO:0007669"/>
    <property type="project" value="UniProtKB-SubCell"/>
</dbReference>
<evidence type="ECO:0000256" key="3">
    <source>
        <dbReference type="ARBA" id="ARBA00022833"/>
    </source>
</evidence>
<feature type="region of interest" description="Disordered" evidence="8">
    <location>
        <begin position="239"/>
        <end position="260"/>
    </location>
</feature>
<dbReference type="SMART" id="SM00066">
    <property type="entry name" value="GAL4"/>
    <property type="match status" value="1"/>
</dbReference>
<dbReference type="PANTHER" id="PTHR31313">
    <property type="entry name" value="TY1 ENHANCER ACTIVATOR"/>
    <property type="match status" value="1"/>
</dbReference>
<evidence type="ECO:0000256" key="2">
    <source>
        <dbReference type="ARBA" id="ARBA00022723"/>
    </source>
</evidence>
<dbReference type="RefSeq" id="XP_059605543.1">
    <property type="nucleotide sequence ID" value="XM_059750725.1"/>
</dbReference>
<gene>
    <name evidence="10" type="ORF">An12g02090</name>
</gene>
<dbReference type="InterPro" id="IPR036864">
    <property type="entry name" value="Zn2-C6_fun-type_DNA-bd_sf"/>
</dbReference>
<sequence length="689" mass="77251">MVFKGKKALCIHVYDVKDLSCLSLSDRHCTDWLTSVPRWLVVGDADKSTGLFPTAANPRFSDNSGLQPNIIHPSTPTKLCNNIWLEMDSSRDGRSRGKSRGKYTTKACEECRRRRAKCDGVKPSCSRCIQWNVSCQYSGTEDGRRPASKSYVLLLRQRIESLEKLLDKHGINSMDHGVQPPGNNLDSFMVNDKLDEASYAMDSICESLKGQLSLAESLNFDKDGEMRYFGPTSGRLGFQGLPSSSRNSDTPQHNTPPDAALGSIDDYLRLTVPSPVIDEIPVSLQNELINLYFTWEQPWYPIVDETLFRESMSSSGRYWSPLLHYSILALGSRYSDSLDVRSDPTDPNSAGQKLLTQAKSLLHLEMEHPTLVTIQALGVIGMVYFAIGKDAAGWLHHGMADRLCLDMGLNMDPAGFAGTVAISARETRLRRQIYWTLYCHDKLSATYTGRICSMLQGAVGLPSEMDESKDNTETPVEIRRAVIPLQRALIKICQITEKILLSVWGPKPLVKESERPQFFESSLLALTTWFYDLPQQLRIDRPNPVPQAYTLHMIYHTTKILLAKPFLMDPGYCDSTGAKSDMVEKARTICRDSAKTISWHPARHIANGLRKLCPMLPSDVSPESGNISAVDLDIQDLMQNPSEVCGAFSDEAIPELHNILWTDLAPWSQLPDDYGYFDLLNQATWDRAW</sequence>
<accession>A0AAJ8BXK8</accession>
<dbReference type="CDD" id="cd14723">
    <property type="entry name" value="ZIP_Ppr1"/>
    <property type="match status" value="1"/>
</dbReference>
<dbReference type="Pfam" id="PF04082">
    <property type="entry name" value="Fungal_trans"/>
    <property type="match status" value="1"/>
</dbReference>
<dbReference type="AlphaFoldDB" id="A0AAJ8BXK8"/>
<evidence type="ECO:0000256" key="5">
    <source>
        <dbReference type="ARBA" id="ARBA00023125"/>
    </source>
</evidence>
<name>A0AAJ8BXK8_ASPNG</name>
<dbReference type="GO" id="GO:0009893">
    <property type="term" value="P:positive regulation of metabolic process"/>
    <property type="evidence" value="ECO:0007669"/>
    <property type="project" value="UniProtKB-ARBA"/>
</dbReference>
<evidence type="ECO:0000256" key="7">
    <source>
        <dbReference type="ARBA" id="ARBA00023242"/>
    </source>
</evidence>
<evidence type="ECO:0000313" key="10">
    <source>
        <dbReference type="RefSeq" id="XP_059605543.1"/>
    </source>
</evidence>
<comment type="subcellular location">
    <subcellularLocation>
        <location evidence="1">Nucleus</location>
    </subcellularLocation>
</comment>
<keyword evidence="4" id="KW-0805">Transcription regulation</keyword>
<dbReference type="Gene3D" id="4.10.240.10">
    <property type="entry name" value="Zn(2)-C6 fungal-type DNA-binding domain"/>
    <property type="match status" value="1"/>
</dbReference>
<dbReference type="Pfam" id="PF00172">
    <property type="entry name" value="Zn_clus"/>
    <property type="match status" value="1"/>
</dbReference>
<dbReference type="InterPro" id="IPR007219">
    <property type="entry name" value="XnlR_reg_dom"/>
</dbReference>
<proteinExistence type="predicted"/>
<evidence type="ECO:0000256" key="1">
    <source>
        <dbReference type="ARBA" id="ARBA00004123"/>
    </source>
</evidence>
<feature type="domain" description="Zn(2)-C6 fungal-type" evidence="9">
    <location>
        <begin position="107"/>
        <end position="137"/>
    </location>
</feature>
<dbReference type="CDD" id="cd00067">
    <property type="entry name" value="GAL4"/>
    <property type="match status" value="1"/>
</dbReference>
<evidence type="ECO:0000259" key="9">
    <source>
        <dbReference type="PROSITE" id="PS50048"/>
    </source>
</evidence>
<dbReference type="CDD" id="cd12148">
    <property type="entry name" value="fungal_TF_MHR"/>
    <property type="match status" value="1"/>
</dbReference>
<keyword evidence="3" id="KW-0862">Zinc</keyword>
<feature type="compositionally biased region" description="Polar residues" evidence="8">
    <location>
        <begin position="241"/>
        <end position="255"/>
    </location>
</feature>
<reference evidence="10" key="1">
    <citation type="submission" date="2025-02" db="EMBL/GenBank/DDBJ databases">
        <authorList>
            <consortium name="NCBI Genome Project"/>
        </authorList>
    </citation>
    <scope>NUCLEOTIDE SEQUENCE</scope>
</reference>
<keyword evidence="5" id="KW-0238">DNA-binding</keyword>
<evidence type="ECO:0000256" key="6">
    <source>
        <dbReference type="ARBA" id="ARBA00023163"/>
    </source>
</evidence>
<dbReference type="GO" id="GO:0003677">
    <property type="term" value="F:DNA binding"/>
    <property type="evidence" value="ECO:0007669"/>
    <property type="project" value="UniProtKB-KW"/>
</dbReference>
<organism evidence="10">
    <name type="scientific">Aspergillus niger</name>
    <dbReference type="NCBI Taxonomy" id="5061"/>
    <lineage>
        <taxon>Eukaryota</taxon>
        <taxon>Fungi</taxon>
        <taxon>Dikarya</taxon>
        <taxon>Ascomycota</taxon>
        <taxon>Pezizomycotina</taxon>
        <taxon>Eurotiomycetes</taxon>
        <taxon>Eurotiomycetidae</taxon>
        <taxon>Eurotiales</taxon>
        <taxon>Aspergillaceae</taxon>
        <taxon>Aspergillus</taxon>
        <taxon>Aspergillus subgen. Circumdati</taxon>
    </lineage>
</organism>
<dbReference type="PROSITE" id="PS00463">
    <property type="entry name" value="ZN2_CY6_FUNGAL_1"/>
    <property type="match status" value="1"/>
</dbReference>
<dbReference type="KEGG" id="ang:An12g02090"/>
<keyword evidence="2" id="KW-0479">Metal-binding</keyword>
<dbReference type="InterPro" id="IPR051615">
    <property type="entry name" value="Transcr_Regulatory_Elem"/>
</dbReference>
<keyword evidence="6" id="KW-0804">Transcription</keyword>
<dbReference type="PROSITE" id="PS50048">
    <property type="entry name" value="ZN2_CY6_FUNGAL_2"/>
    <property type="match status" value="1"/>
</dbReference>
<protein>
    <recommendedName>
        <fullName evidence="9">Zn(2)-C6 fungal-type domain-containing protein</fullName>
    </recommendedName>
</protein>
<dbReference type="SUPFAM" id="SSF57701">
    <property type="entry name" value="Zn2/Cys6 DNA-binding domain"/>
    <property type="match status" value="1"/>
</dbReference>
<dbReference type="InterPro" id="IPR001138">
    <property type="entry name" value="Zn2Cys6_DnaBD"/>
</dbReference>
<dbReference type="VEuPathDB" id="FungiDB:An12g02090"/>
<reference evidence="10" key="2">
    <citation type="submission" date="2025-08" db="UniProtKB">
        <authorList>
            <consortium name="RefSeq"/>
        </authorList>
    </citation>
    <scope>IDENTIFICATION</scope>
</reference>
<keyword evidence="7" id="KW-0539">Nucleus</keyword>
<evidence type="ECO:0000256" key="4">
    <source>
        <dbReference type="ARBA" id="ARBA00023015"/>
    </source>
</evidence>
<dbReference type="SMART" id="SM00906">
    <property type="entry name" value="Fungal_trans"/>
    <property type="match status" value="1"/>
</dbReference>
<dbReference type="PANTHER" id="PTHR31313:SF83">
    <property type="entry name" value="ZN(II)2CYS6 TRANSCRIPTION FACTOR (EUROFUNG)"/>
    <property type="match status" value="1"/>
</dbReference>
<evidence type="ECO:0000256" key="8">
    <source>
        <dbReference type="SAM" id="MobiDB-lite"/>
    </source>
</evidence>
<dbReference type="GO" id="GO:0046872">
    <property type="term" value="F:metal ion binding"/>
    <property type="evidence" value="ECO:0007669"/>
    <property type="project" value="UniProtKB-KW"/>
</dbReference>
<dbReference type="GeneID" id="4985559"/>